<evidence type="ECO:0000259" key="2">
    <source>
        <dbReference type="SMART" id="SM00849"/>
    </source>
</evidence>
<evidence type="ECO:0000256" key="1">
    <source>
        <dbReference type="SAM" id="MobiDB-lite"/>
    </source>
</evidence>
<feature type="non-terminal residue" evidence="3">
    <location>
        <position position="247"/>
    </location>
</feature>
<protein>
    <submittedName>
        <fullName evidence="3">Putative MBL fold metallo-hydrolase</fullName>
    </submittedName>
</protein>
<dbReference type="InterPro" id="IPR036866">
    <property type="entry name" value="RibonucZ/Hydroxyglut_hydro"/>
</dbReference>
<feature type="domain" description="Metallo-beta-lactamase" evidence="2">
    <location>
        <begin position="2"/>
        <end position="194"/>
    </location>
</feature>
<gene>
    <name evidence="3" type="ORF">EZS28_031907</name>
</gene>
<dbReference type="Gene3D" id="3.60.15.10">
    <property type="entry name" value="Ribonuclease Z/Hydroxyacylglutathione hydrolase-like"/>
    <property type="match status" value="1"/>
</dbReference>
<dbReference type="InterPro" id="IPR001279">
    <property type="entry name" value="Metallo-B-lactamas"/>
</dbReference>
<dbReference type="GO" id="GO:0016787">
    <property type="term" value="F:hydrolase activity"/>
    <property type="evidence" value="ECO:0007669"/>
    <property type="project" value="UniProtKB-KW"/>
</dbReference>
<dbReference type="SMART" id="SM00849">
    <property type="entry name" value="Lactamase_B"/>
    <property type="match status" value="1"/>
</dbReference>
<evidence type="ECO:0000313" key="4">
    <source>
        <dbReference type="Proteomes" id="UP000324800"/>
    </source>
</evidence>
<feature type="region of interest" description="Disordered" evidence="1">
    <location>
        <begin position="226"/>
        <end position="247"/>
    </location>
</feature>
<dbReference type="Proteomes" id="UP000324800">
    <property type="component" value="Unassembled WGS sequence"/>
</dbReference>
<sequence>MIVDASAFHDLKIVDTHMFGDESVANHAGAAGRLLQDLKNAKLVVSQRGAKHMIDPQKLKQGTEQVYSKELIDKWHGEIIPVLEDRIIPINEHTVFNIGVLELLVEPTSGHAPHHVFISLFLPNEQNGTKQEKYCHGVFTGDNFAGECPFQRNHTRISAFLMPQPTPPQFDPQSWKLALIRIGQLNPQLIYLTHYGVIEFKQEMVQDVCQKLDKYVEIVDEALQMDDKDKKDGEENIPINDSYFKEK</sequence>
<dbReference type="SUPFAM" id="SSF56281">
    <property type="entry name" value="Metallo-hydrolase/oxidoreductase"/>
    <property type="match status" value="1"/>
</dbReference>
<evidence type="ECO:0000313" key="3">
    <source>
        <dbReference type="EMBL" id="KAA6372566.1"/>
    </source>
</evidence>
<organism evidence="3 4">
    <name type="scientific">Streblomastix strix</name>
    <dbReference type="NCBI Taxonomy" id="222440"/>
    <lineage>
        <taxon>Eukaryota</taxon>
        <taxon>Metamonada</taxon>
        <taxon>Preaxostyla</taxon>
        <taxon>Oxymonadida</taxon>
        <taxon>Streblomastigidae</taxon>
        <taxon>Streblomastix</taxon>
    </lineage>
</organism>
<comment type="caution">
    <text evidence="3">The sequence shown here is derived from an EMBL/GenBank/DDBJ whole genome shotgun (WGS) entry which is preliminary data.</text>
</comment>
<dbReference type="OrthoDB" id="10265866at2759"/>
<proteinExistence type="predicted"/>
<accession>A0A5J4UPC7</accession>
<dbReference type="EMBL" id="SNRW01013482">
    <property type="protein sequence ID" value="KAA6372566.1"/>
    <property type="molecule type" value="Genomic_DNA"/>
</dbReference>
<dbReference type="AlphaFoldDB" id="A0A5J4UPC7"/>
<reference evidence="3 4" key="1">
    <citation type="submission" date="2019-03" db="EMBL/GenBank/DDBJ databases">
        <title>Single cell metagenomics reveals metabolic interactions within the superorganism composed of flagellate Streblomastix strix and complex community of Bacteroidetes bacteria on its surface.</title>
        <authorList>
            <person name="Treitli S.C."/>
            <person name="Kolisko M."/>
            <person name="Husnik F."/>
            <person name="Keeling P."/>
            <person name="Hampl V."/>
        </authorList>
    </citation>
    <scope>NUCLEOTIDE SEQUENCE [LARGE SCALE GENOMIC DNA]</scope>
    <source>
        <strain evidence="3">ST1C</strain>
    </source>
</reference>
<keyword evidence="3" id="KW-0378">Hydrolase</keyword>
<name>A0A5J4UPC7_9EUKA</name>